<dbReference type="Proteomes" id="UP000264179">
    <property type="component" value="Unassembled WGS sequence"/>
</dbReference>
<organism evidence="2 3">
    <name type="scientific">Thalassospira lucentensis</name>
    <dbReference type="NCBI Taxonomy" id="168935"/>
    <lineage>
        <taxon>Bacteria</taxon>
        <taxon>Pseudomonadati</taxon>
        <taxon>Pseudomonadota</taxon>
        <taxon>Alphaproteobacteria</taxon>
        <taxon>Rhodospirillales</taxon>
        <taxon>Thalassospiraceae</taxon>
        <taxon>Thalassospira</taxon>
    </lineage>
</organism>
<reference evidence="2 3" key="1">
    <citation type="journal article" date="2018" name="Nat. Biotechnol.">
        <title>A standardized bacterial taxonomy based on genome phylogeny substantially revises the tree of life.</title>
        <authorList>
            <person name="Parks D.H."/>
            <person name="Chuvochina M."/>
            <person name="Waite D.W."/>
            <person name="Rinke C."/>
            <person name="Skarshewski A."/>
            <person name="Chaumeil P.A."/>
            <person name="Hugenholtz P."/>
        </authorList>
    </citation>
    <scope>NUCLEOTIDE SEQUENCE [LARGE SCALE GENOMIC DNA]</scope>
    <source>
        <strain evidence="2">UBA9881</strain>
    </source>
</reference>
<dbReference type="EMBL" id="DPOP01000084">
    <property type="protein sequence ID" value="HCW67558.1"/>
    <property type="molecule type" value="Genomic_DNA"/>
</dbReference>
<dbReference type="AlphaFoldDB" id="A0A3D5NA77"/>
<gene>
    <name evidence="2" type="ORF">DHR80_10215</name>
</gene>
<evidence type="ECO:0000313" key="2">
    <source>
        <dbReference type="EMBL" id="HCW67558.1"/>
    </source>
</evidence>
<feature type="transmembrane region" description="Helical" evidence="1">
    <location>
        <begin position="53"/>
        <end position="73"/>
    </location>
</feature>
<keyword evidence="1" id="KW-0472">Membrane</keyword>
<proteinExistence type="predicted"/>
<evidence type="ECO:0000256" key="1">
    <source>
        <dbReference type="SAM" id="Phobius"/>
    </source>
</evidence>
<protein>
    <submittedName>
        <fullName evidence="2">Uncharacterized protein</fullName>
    </submittedName>
</protein>
<keyword evidence="1" id="KW-0812">Transmembrane</keyword>
<accession>A0A3D5NA77</accession>
<sequence length="81" mass="9416">MTLRCNFGESYLLQMVLDQTYDKAAWGTRDFGIIANRANTAHFKIGRWQRYRVYETAVLIVALSKVLPPYAFVYDMAAKYL</sequence>
<comment type="caution">
    <text evidence="2">The sequence shown here is derived from an EMBL/GenBank/DDBJ whole genome shotgun (WGS) entry which is preliminary data.</text>
</comment>
<evidence type="ECO:0000313" key="3">
    <source>
        <dbReference type="Proteomes" id="UP000264179"/>
    </source>
</evidence>
<name>A0A3D5NA77_9PROT</name>
<keyword evidence="1" id="KW-1133">Transmembrane helix</keyword>